<feature type="transmembrane region" description="Helical" evidence="7">
    <location>
        <begin position="88"/>
        <end position="116"/>
    </location>
</feature>
<proteinExistence type="predicted"/>
<evidence type="ECO:0000256" key="2">
    <source>
        <dbReference type="ARBA" id="ARBA00022448"/>
    </source>
</evidence>
<sequence>MDVPKPSLGLFRLTWPIFLELLLFMLMGTSDTLMLSGVSDEAVSAVGVVNQYISLCILIMNVISHGASIVVAQYLGARRSAEAARISALAITLNLLLGLVVSATLLLLGGFILSHMNLEGVVLAHAQAYMRIAGGFIFLQALINVIAALIRTYGFTRQSMYVSLGMNVLHVLCNYALIFGHLGMPELGVTGAAVSTGVSRAAALVVFAWMLYQVMDVRMVPRDFVTFSGEYIRKLLKVGVPAAIEQVTYHSCQTVFLYYVTFLGPTALASRQYAMAISQYVFLCSLAIGMGTAILVGRMVGASQPDAAYRQALASLKWAVAITVLVDVLVILVRQPLVGLFTTNGDILLLTSRVILLSLLLESGRSFNLVLVNALRAAGDAQFTVYMAFISMVCMSLPLGYLLVFKLQLGLPGIWLAIAADEWTRGLVFWYRWKSRAWERHSLVAPQEQTATVALGG</sequence>
<feature type="transmembrane region" description="Helical" evidence="7">
    <location>
        <begin position="162"/>
        <end position="183"/>
    </location>
</feature>
<reference evidence="8 9" key="1">
    <citation type="submission" date="2019-08" db="EMBL/GenBank/DDBJ databases">
        <title>Archangium and Cystobacter genomes.</title>
        <authorList>
            <person name="Chen I.-C.K."/>
            <person name="Wielgoss S."/>
        </authorList>
    </citation>
    <scope>NUCLEOTIDE SEQUENCE [LARGE SCALE GENOMIC DNA]</scope>
    <source>
        <strain evidence="8 9">Cbm 6</strain>
    </source>
</reference>
<keyword evidence="4 7" id="KW-0812">Transmembrane</keyword>
<dbReference type="InterPro" id="IPR048279">
    <property type="entry name" value="MdtK-like"/>
</dbReference>
<evidence type="ECO:0000256" key="5">
    <source>
        <dbReference type="ARBA" id="ARBA00022989"/>
    </source>
</evidence>
<dbReference type="CDD" id="cd13134">
    <property type="entry name" value="MATE_like_8"/>
    <property type="match status" value="1"/>
</dbReference>
<dbReference type="PANTHER" id="PTHR42925:SF1">
    <property type="entry name" value="VIRULENCE FACTOR MVIN"/>
    <property type="match status" value="1"/>
</dbReference>
<dbReference type="Proteomes" id="UP001611383">
    <property type="component" value="Chromosome"/>
</dbReference>
<keyword evidence="5 7" id="KW-1133">Transmembrane helix</keyword>
<evidence type="ECO:0000256" key="4">
    <source>
        <dbReference type="ARBA" id="ARBA00022692"/>
    </source>
</evidence>
<evidence type="ECO:0000256" key="7">
    <source>
        <dbReference type="SAM" id="Phobius"/>
    </source>
</evidence>
<evidence type="ECO:0000256" key="6">
    <source>
        <dbReference type="ARBA" id="ARBA00023136"/>
    </source>
</evidence>
<keyword evidence="9" id="KW-1185">Reference proteome</keyword>
<dbReference type="RefSeq" id="WP_395821741.1">
    <property type="nucleotide sequence ID" value="NZ_CP043494.1"/>
</dbReference>
<gene>
    <name evidence="8" type="ORF">F0U60_18740</name>
</gene>
<organism evidence="8 9">
    <name type="scientific">Archangium minus</name>
    <dbReference type="NCBI Taxonomy" id="83450"/>
    <lineage>
        <taxon>Bacteria</taxon>
        <taxon>Pseudomonadati</taxon>
        <taxon>Myxococcota</taxon>
        <taxon>Myxococcia</taxon>
        <taxon>Myxococcales</taxon>
        <taxon>Cystobacterineae</taxon>
        <taxon>Archangiaceae</taxon>
        <taxon>Archangium</taxon>
    </lineage>
</organism>
<feature type="transmembrane region" description="Helical" evidence="7">
    <location>
        <begin position="49"/>
        <end position="76"/>
    </location>
</feature>
<dbReference type="EMBL" id="CP043494">
    <property type="protein sequence ID" value="WNG45922.1"/>
    <property type="molecule type" value="Genomic_DNA"/>
</dbReference>
<accession>A0ABY9WV41</accession>
<protein>
    <submittedName>
        <fullName evidence="8">MATE family efflux transporter</fullName>
    </submittedName>
</protein>
<keyword evidence="3" id="KW-1003">Cell membrane</keyword>
<comment type="subcellular location">
    <subcellularLocation>
        <location evidence="1">Cell membrane</location>
        <topology evidence="1">Multi-pass membrane protein</topology>
    </subcellularLocation>
</comment>
<evidence type="ECO:0000256" key="3">
    <source>
        <dbReference type="ARBA" id="ARBA00022475"/>
    </source>
</evidence>
<feature type="transmembrane region" description="Helical" evidence="7">
    <location>
        <begin position="189"/>
        <end position="212"/>
    </location>
</feature>
<dbReference type="InterPro" id="IPR002528">
    <property type="entry name" value="MATE_fam"/>
</dbReference>
<name>A0ABY9WV41_9BACT</name>
<keyword evidence="6 7" id="KW-0472">Membrane</keyword>
<evidence type="ECO:0000313" key="9">
    <source>
        <dbReference type="Proteomes" id="UP001611383"/>
    </source>
</evidence>
<feature type="transmembrane region" description="Helical" evidence="7">
    <location>
        <begin position="312"/>
        <end position="333"/>
    </location>
</feature>
<dbReference type="PIRSF" id="PIRSF006603">
    <property type="entry name" value="DinF"/>
    <property type="match status" value="1"/>
</dbReference>
<keyword evidence="2" id="KW-0813">Transport</keyword>
<dbReference type="PANTHER" id="PTHR42925">
    <property type="entry name" value="MULTIDRUG AND TOXIN EFFLUX PROTEIN MATE FAMILY"/>
    <property type="match status" value="1"/>
</dbReference>
<feature type="transmembrane region" description="Helical" evidence="7">
    <location>
        <begin position="280"/>
        <end position="300"/>
    </location>
</feature>
<dbReference type="Pfam" id="PF01554">
    <property type="entry name" value="MatE"/>
    <property type="match status" value="2"/>
</dbReference>
<feature type="transmembrane region" description="Helical" evidence="7">
    <location>
        <begin position="383"/>
        <end position="404"/>
    </location>
</feature>
<feature type="transmembrane region" description="Helical" evidence="7">
    <location>
        <begin position="128"/>
        <end position="150"/>
    </location>
</feature>
<dbReference type="NCBIfam" id="TIGR00797">
    <property type="entry name" value="matE"/>
    <property type="match status" value="1"/>
</dbReference>
<feature type="transmembrane region" description="Helical" evidence="7">
    <location>
        <begin position="9"/>
        <end position="29"/>
    </location>
</feature>
<dbReference type="InterPro" id="IPR047135">
    <property type="entry name" value="YsiQ"/>
</dbReference>
<evidence type="ECO:0000256" key="1">
    <source>
        <dbReference type="ARBA" id="ARBA00004651"/>
    </source>
</evidence>
<evidence type="ECO:0000313" key="8">
    <source>
        <dbReference type="EMBL" id="WNG45922.1"/>
    </source>
</evidence>